<keyword evidence="4" id="KW-1185">Reference proteome</keyword>
<proteinExistence type="predicted"/>
<accession>A0A934T093</accession>
<gene>
    <name evidence="3" type="ORF">JJB74_30940</name>
</gene>
<feature type="compositionally biased region" description="Low complexity" evidence="1">
    <location>
        <begin position="177"/>
        <end position="210"/>
    </location>
</feature>
<sequence>MNLNTARKLNAALSISGITAIMALAPNVYAQTTSTTWTKCASENGTCSVSGTQQVRYGANGSFVTKTVTGSVQCTNAVFGDPIPGVVKECDVASTTSSTSTTTTAPTTTTTSGTDTTTWTGCASENGTCTIPGTRQVRYGANSSYVYKTLSTSTQCSNSVFGDPAPGVVKHCDYASSTVSTSTSPTTTTTTSPTTSTTTNTSTTNTSTTSGARDKYKQPFAVNSIWNMPIGSGAVYVPANISGNPAPGQWVRMPQMDEEHIIMKPTSPITTVNYSSAGWNSGANRCGATGGALKQVPMPSDYVVPNNIENSSAAFLMADGHTIAQMQPFARCSTGASATALVTFPDVDLFGDGRTGAHGGSGLSAIGGSLRIGELRPGSQGPNHALKVNVYAKQALYKCTTASACYRWPANNADGYAVGWYGAESNNGNAAVKMGALLALPASLNISSLGLETEPAKQLAWTLQNYGAYIVDDTYAPQFAINAENGPDGSFKTQFQADYGFAFEQLVSNASSSPWVRDIQRLVQALNVVDNNGPNSIGGGGTPRQPLAAPIQ</sequence>
<feature type="chain" id="PRO_5037826711" evidence="2">
    <location>
        <begin position="31"/>
        <end position="552"/>
    </location>
</feature>
<dbReference type="AlphaFoldDB" id="A0A934T093"/>
<feature type="signal peptide" evidence="2">
    <location>
        <begin position="1"/>
        <end position="30"/>
    </location>
</feature>
<keyword evidence="2" id="KW-0732">Signal</keyword>
<name>A0A934T093_9BURK</name>
<comment type="caution">
    <text evidence="3">The sequence shown here is derived from an EMBL/GenBank/DDBJ whole genome shotgun (WGS) entry which is preliminary data.</text>
</comment>
<evidence type="ECO:0000313" key="3">
    <source>
        <dbReference type="EMBL" id="MBK4739042.1"/>
    </source>
</evidence>
<feature type="region of interest" description="Disordered" evidence="1">
    <location>
        <begin position="177"/>
        <end position="213"/>
    </location>
</feature>
<dbReference type="EMBL" id="JAEPBG010000035">
    <property type="protein sequence ID" value="MBK4739042.1"/>
    <property type="molecule type" value="Genomic_DNA"/>
</dbReference>
<evidence type="ECO:0000256" key="2">
    <source>
        <dbReference type="SAM" id="SignalP"/>
    </source>
</evidence>
<protein>
    <submittedName>
        <fullName evidence="3">Uncharacterized protein</fullName>
    </submittedName>
</protein>
<organism evidence="3 4">
    <name type="scientific">Noviherbaspirillum pedocola</name>
    <dbReference type="NCBI Taxonomy" id="2801341"/>
    <lineage>
        <taxon>Bacteria</taxon>
        <taxon>Pseudomonadati</taxon>
        <taxon>Pseudomonadota</taxon>
        <taxon>Betaproteobacteria</taxon>
        <taxon>Burkholderiales</taxon>
        <taxon>Oxalobacteraceae</taxon>
        <taxon>Noviherbaspirillum</taxon>
    </lineage>
</organism>
<evidence type="ECO:0000313" key="4">
    <source>
        <dbReference type="Proteomes" id="UP000622890"/>
    </source>
</evidence>
<dbReference type="RefSeq" id="WP_200598412.1">
    <property type="nucleotide sequence ID" value="NZ_JAEPBG010000035.1"/>
</dbReference>
<feature type="region of interest" description="Disordered" evidence="1">
    <location>
        <begin position="533"/>
        <end position="552"/>
    </location>
</feature>
<feature type="region of interest" description="Disordered" evidence="1">
    <location>
        <begin position="96"/>
        <end position="117"/>
    </location>
</feature>
<dbReference type="Proteomes" id="UP000622890">
    <property type="component" value="Unassembled WGS sequence"/>
</dbReference>
<evidence type="ECO:0000256" key="1">
    <source>
        <dbReference type="SAM" id="MobiDB-lite"/>
    </source>
</evidence>
<reference evidence="3" key="1">
    <citation type="submission" date="2021-01" db="EMBL/GenBank/DDBJ databases">
        <title>Genome sequence of strain Noviherbaspirillum sp. DKR-6.</title>
        <authorList>
            <person name="Chaudhary D.K."/>
        </authorList>
    </citation>
    <scope>NUCLEOTIDE SEQUENCE</scope>
    <source>
        <strain evidence="3">DKR-6</strain>
    </source>
</reference>